<gene>
    <name evidence="8" type="ORF">IPP58_08350</name>
</gene>
<protein>
    <submittedName>
        <fullName evidence="8">DUF350 domain-containing protein</fullName>
    </submittedName>
</protein>
<keyword evidence="6 7" id="KW-0472">Membrane</keyword>
<dbReference type="GO" id="GO:0005886">
    <property type="term" value="C:plasma membrane"/>
    <property type="evidence" value="ECO:0007669"/>
    <property type="project" value="UniProtKB-SubCell"/>
</dbReference>
<evidence type="ECO:0000256" key="2">
    <source>
        <dbReference type="ARBA" id="ARBA00005779"/>
    </source>
</evidence>
<dbReference type="Proteomes" id="UP000886657">
    <property type="component" value="Unassembled WGS sequence"/>
</dbReference>
<evidence type="ECO:0000256" key="3">
    <source>
        <dbReference type="ARBA" id="ARBA00022475"/>
    </source>
</evidence>
<keyword evidence="3" id="KW-1003">Cell membrane</keyword>
<feature type="transmembrane region" description="Helical" evidence="7">
    <location>
        <begin position="12"/>
        <end position="37"/>
    </location>
</feature>
<dbReference type="EMBL" id="JADKIO010000006">
    <property type="protein sequence ID" value="MBK9796497.1"/>
    <property type="molecule type" value="Genomic_DNA"/>
</dbReference>
<keyword evidence="4 7" id="KW-0812">Transmembrane</keyword>
<name>A0A9D7SHC4_9BACT</name>
<evidence type="ECO:0000313" key="8">
    <source>
        <dbReference type="EMBL" id="MBK9796497.1"/>
    </source>
</evidence>
<evidence type="ECO:0000256" key="4">
    <source>
        <dbReference type="ARBA" id="ARBA00022692"/>
    </source>
</evidence>
<comment type="caution">
    <text evidence="8">The sequence shown here is derived from an EMBL/GenBank/DDBJ whole genome shotgun (WGS) entry which is preliminary data.</text>
</comment>
<evidence type="ECO:0000256" key="1">
    <source>
        <dbReference type="ARBA" id="ARBA00004651"/>
    </source>
</evidence>
<dbReference type="InterPro" id="IPR007140">
    <property type="entry name" value="DUF350"/>
</dbReference>
<keyword evidence="5 7" id="KW-1133">Transmembrane helix</keyword>
<dbReference type="Pfam" id="PF03994">
    <property type="entry name" value="DUF350"/>
    <property type="match status" value="1"/>
</dbReference>
<evidence type="ECO:0000256" key="6">
    <source>
        <dbReference type="ARBA" id="ARBA00023136"/>
    </source>
</evidence>
<sequence>MNSYDLLGHVKTAAVFCFLGLGILGLVWLFLVKVLPFSLRKEMEDDQNIALGIVLGCLILGISLIIAAAIHG</sequence>
<evidence type="ECO:0000256" key="7">
    <source>
        <dbReference type="SAM" id="Phobius"/>
    </source>
</evidence>
<comment type="similarity">
    <text evidence="2">Belongs to the UPF0719 family.</text>
</comment>
<proteinExistence type="inferred from homology"/>
<dbReference type="AlphaFoldDB" id="A0A9D7SHC4"/>
<evidence type="ECO:0000256" key="5">
    <source>
        <dbReference type="ARBA" id="ARBA00022989"/>
    </source>
</evidence>
<comment type="subcellular location">
    <subcellularLocation>
        <location evidence="1">Cell membrane</location>
        <topology evidence="1">Multi-pass membrane protein</topology>
    </subcellularLocation>
</comment>
<evidence type="ECO:0000313" key="9">
    <source>
        <dbReference type="Proteomes" id="UP000886657"/>
    </source>
</evidence>
<accession>A0A9D7SHC4</accession>
<reference evidence="8" key="1">
    <citation type="submission" date="2020-10" db="EMBL/GenBank/DDBJ databases">
        <title>Connecting structure to function with the recovery of over 1000 high-quality activated sludge metagenome-assembled genomes encoding full-length rRNA genes using long-read sequencing.</title>
        <authorList>
            <person name="Singleton C.M."/>
            <person name="Petriglieri F."/>
            <person name="Kristensen J.M."/>
            <person name="Kirkegaard R.H."/>
            <person name="Michaelsen T.Y."/>
            <person name="Andersen M.H."/>
            <person name="Karst S.M."/>
            <person name="Dueholm M.S."/>
            <person name="Nielsen P.H."/>
            <person name="Albertsen M."/>
        </authorList>
    </citation>
    <scope>NUCLEOTIDE SEQUENCE</scope>
    <source>
        <strain evidence="8">Skiv_18-Q3-R9-52_MAXAC.067</strain>
    </source>
</reference>
<organism evidence="8 9">
    <name type="scientific">Candidatus Geothrix skivensis</name>
    <dbReference type="NCBI Taxonomy" id="2954439"/>
    <lineage>
        <taxon>Bacteria</taxon>
        <taxon>Pseudomonadati</taxon>
        <taxon>Acidobacteriota</taxon>
        <taxon>Holophagae</taxon>
        <taxon>Holophagales</taxon>
        <taxon>Holophagaceae</taxon>
        <taxon>Geothrix</taxon>
    </lineage>
</organism>
<feature type="transmembrane region" description="Helical" evidence="7">
    <location>
        <begin position="49"/>
        <end position="70"/>
    </location>
</feature>